<organism evidence="2 3">
    <name type="scientific">Promicromonospora vindobonensis</name>
    <dbReference type="NCBI Taxonomy" id="195748"/>
    <lineage>
        <taxon>Bacteria</taxon>
        <taxon>Bacillati</taxon>
        <taxon>Actinomycetota</taxon>
        <taxon>Actinomycetes</taxon>
        <taxon>Micrococcales</taxon>
        <taxon>Promicromonosporaceae</taxon>
        <taxon>Promicromonospora</taxon>
    </lineage>
</organism>
<feature type="domain" description="PucR C-terminal helix-turn-helix" evidence="1">
    <location>
        <begin position="274"/>
        <end position="323"/>
    </location>
</feature>
<dbReference type="InterPro" id="IPR042070">
    <property type="entry name" value="PucR_C-HTH_sf"/>
</dbReference>
<dbReference type="Pfam" id="PF13556">
    <property type="entry name" value="HTH_30"/>
    <property type="match status" value="1"/>
</dbReference>
<keyword evidence="3" id="KW-1185">Reference proteome</keyword>
<dbReference type="EMBL" id="JBHUOG010000002">
    <property type="protein sequence ID" value="MFD2796461.1"/>
    <property type="molecule type" value="Genomic_DNA"/>
</dbReference>
<name>A0ABW5VZM1_9MICO</name>
<reference evidence="3" key="1">
    <citation type="journal article" date="2019" name="Int. J. Syst. Evol. Microbiol.">
        <title>The Global Catalogue of Microorganisms (GCM) 10K type strain sequencing project: providing services to taxonomists for standard genome sequencing and annotation.</title>
        <authorList>
            <consortium name="The Broad Institute Genomics Platform"/>
            <consortium name="The Broad Institute Genome Sequencing Center for Infectious Disease"/>
            <person name="Wu L."/>
            <person name="Ma J."/>
        </authorList>
    </citation>
    <scope>NUCLEOTIDE SEQUENCE [LARGE SCALE GENOMIC DNA]</scope>
    <source>
        <strain evidence="3">CCM 7044</strain>
    </source>
</reference>
<gene>
    <name evidence="2" type="ORF">ACFS27_23065</name>
</gene>
<dbReference type="Proteomes" id="UP001597479">
    <property type="component" value="Unassembled WGS sequence"/>
</dbReference>
<dbReference type="InterPro" id="IPR025736">
    <property type="entry name" value="PucR_C-HTH_dom"/>
</dbReference>
<proteinExistence type="predicted"/>
<evidence type="ECO:0000313" key="3">
    <source>
        <dbReference type="Proteomes" id="UP001597479"/>
    </source>
</evidence>
<dbReference type="Gene3D" id="1.10.10.2840">
    <property type="entry name" value="PucR C-terminal helix-turn-helix domain"/>
    <property type="match status" value="1"/>
</dbReference>
<protein>
    <submittedName>
        <fullName evidence="2">Helix-turn-helix domain-containing protein</fullName>
    </submittedName>
</protein>
<sequence>MRELFGKLVDLDPAASDALRVIEYFDRLVSARAGTTALLKEAAVLARTKVGYEKDGQARTFLPSGSEGTPTPRSMEAIVSETADGAIVWMELNEASVATASMVLDRLALALAVSAMQVEDGASRSAVTILLSPPLPGEDLGSRTAALGKLRLEPNGVFRTLALPLDVLPPPGWPQTLVETPWGRVRGVIARSGFTWNQAGGIGTATDGYGIHESWWRATVALRLSDNIRPFEADSLGSLLVPLQPSAAGIGADELDRVRRALKNRWTTDELAAVADGGSLRRVAAVSGLHHSTITERLNRLPTILGYDPKTGTGRARLTIALMLHRLDEPAPFDRPIL</sequence>
<comment type="caution">
    <text evidence="2">The sequence shown here is derived from an EMBL/GenBank/DDBJ whole genome shotgun (WGS) entry which is preliminary data.</text>
</comment>
<dbReference type="RefSeq" id="WP_377188084.1">
    <property type="nucleotide sequence ID" value="NZ_JBHUOG010000002.1"/>
</dbReference>
<evidence type="ECO:0000313" key="2">
    <source>
        <dbReference type="EMBL" id="MFD2796461.1"/>
    </source>
</evidence>
<accession>A0ABW5VZM1</accession>
<evidence type="ECO:0000259" key="1">
    <source>
        <dbReference type="Pfam" id="PF13556"/>
    </source>
</evidence>